<evidence type="ECO:0000256" key="1">
    <source>
        <dbReference type="ARBA" id="ARBA00023015"/>
    </source>
</evidence>
<dbReference type="InterPro" id="IPR011711">
    <property type="entry name" value="GntR_C"/>
</dbReference>
<dbReference type="Gene3D" id="1.10.10.10">
    <property type="entry name" value="Winged helix-like DNA-binding domain superfamily/Winged helix DNA-binding domain"/>
    <property type="match status" value="1"/>
</dbReference>
<dbReference type="InterPro" id="IPR036390">
    <property type="entry name" value="WH_DNA-bd_sf"/>
</dbReference>
<evidence type="ECO:0000256" key="2">
    <source>
        <dbReference type="ARBA" id="ARBA00023125"/>
    </source>
</evidence>
<dbReference type="PANTHER" id="PTHR43537">
    <property type="entry name" value="TRANSCRIPTIONAL REGULATOR, GNTR FAMILY"/>
    <property type="match status" value="1"/>
</dbReference>
<reference evidence="5 6" key="1">
    <citation type="submission" date="2021-03" db="EMBL/GenBank/DDBJ databases">
        <title>Genomic Encyclopedia of Type Strains, Phase IV (KMG-IV): sequencing the most valuable type-strain genomes for metagenomic binning, comparative biology and taxonomic classification.</title>
        <authorList>
            <person name="Goeker M."/>
        </authorList>
    </citation>
    <scope>NUCLEOTIDE SEQUENCE [LARGE SCALE GENOMIC DNA]</scope>
    <source>
        <strain evidence="5 6">DSM 24738</strain>
    </source>
</reference>
<dbReference type="Pfam" id="PF07729">
    <property type="entry name" value="FCD"/>
    <property type="match status" value="1"/>
</dbReference>
<evidence type="ECO:0000313" key="6">
    <source>
        <dbReference type="Proteomes" id="UP001519343"/>
    </source>
</evidence>
<keyword evidence="3" id="KW-0804">Transcription</keyword>
<dbReference type="SMART" id="SM00895">
    <property type="entry name" value="FCD"/>
    <property type="match status" value="1"/>
</dbReference>
<keyword evidence="1" id="KW-0805">Transcription regulation</keyword>
<dbReference type="Proteomes" id="UP001519343">
    <property type="component" value="Unassembled WGS sequence"/>
</dbReference>
<feature type="domain" description="HTH gntR-type" evidence="4">
    <location>
        <begin position="9"/>
        <end position="76"/>
    </location>
</feature>
<dbReference type="InterPro" id="IPR036388">
    <property type="entry name" value="WH-like_DNA-bd_sf"/>
</dbReference>
<comment type="caution">
    <text evidence="5">The sequence shown here is derived from an EMBL/GenBank/DDBJ whole genome shotgun (WGS) entry which is preliminary data.</text>
</comment>
<organism evidence="5 6">
    <name type="scientific">Ammoniphilus resinae</name>
    <dbReference type="NCBI Taxonomy" id="861532"/>
    <lineage>
        <taxon>Bacteria</taxon>
        <taxon>Bacillati</taxon>
        <taxon>Bacillota</taxon>
        <taxon>Bacilli</taxon>
        <taxon>Bacillales</taxon>
        <taxon>Paenibacillaceae</taxon>
        <taxon>Aneurinibacillus group</taxon>
        <taxon>Ammoniphilus</taxon>
    </lineage>
</organism>
<sequence length="242" mass="27830">MEFEPIKRKTLGDDVITQLKNLIINGELKVGDKLPNERELCTLLNVSRSSLREGLMVLSQQGLISRMTKGTYITADFSKVIEESLTFQILLNDSSFSEIQEARLSLEVALTGYAAERRTDEDLNELKEHLDLLKVAFEKMDKDLQIQADMGFHKGIAASAKNKTLQYLYNTITHLVFKVQKQVAYDEGVFEYSYKFHTEIYDLLVKKDVKEAQLKMEEHLRDVQKRLQLLDKDVVLDSHLEG</sequence>
<dbReference type="Pfam" id="PF00392">
    <property type="entry name" value="GntR"/>
    <property type="match status" value="1"/>
</dbReference>
<evidence type="ECO:0000256" key="3">
    <source>
        <dbReference type="ARBA" id="ARBA00023163"/>
    </source>
</evidence>
<proteinExistence type="predicted"/>
<keyword evidence="2" id="KW-0238">DNA-binding</keyword>
<evidence type="ECO:0000313" key="5">
    <source>
        <dbReference type="EMBL" id="MBP1932776.1"/>
    </source>
</evidence>
<dbReference type="PANTHER" id="PTHR43537:SF5">
    <property type="entry name" value="UXU OPERON TRANSCRIPTIONAL REGULATOR"/>
    <property type="match status" value="1"/>
</dbReference>
<dbReference type="InterPro" id="IPR008920">
    <property type="entry name" value="TF_FadR/GntR_C"/>
</dbReference>
<dbReference type="PRINTS" id="PR00035">
    <property type="entry name" value="HTHGNTR"/>
</dbReference>
<dbReference type="CDD" id="cd07377">
    <property type="entry name" value="WHTH_GntR"/>
    <property type="match status" value="1"/>
</dbReference>
<dbReference type="SMART" id="SM00345">
    <property type="entry name" value="HTH_GNTR"/>
    <property type="match status" value="1"/>
</dbReference>
<dbReference type="SUPFAM" id="SSF48008">
    <property type="entry name" value="GntR ligand-binding domain-like"/>
    <property type="match status" value="1"/>
</dbReference>
<gene>
    <name evidence="5" type="ORF">J2Z37_002787</name>
</gene>
<name>A0ABS4GR94_9BACL</name>
<dbReference type="Gene3D" id="1.20.120.530">
    <property type="entry name" value="GntR ligand-binding domain-like"/>
    <property type="match status" value="1"/>
</dbReference>
<dbReference type="EMBL" id="JAGGKT010000008">
    <property type="protein sequence ID" value="MBP1932776.1"/>
    <property type="molecule type" value="Genomic_DNA"/>
</dbReference>
<dbReference type="SUPFAM" id="SSF46785">
    <property type="entry name" value="Winged helix' DNA-binding domain"/>
    <property type="match status" value="1"/>
</dbReference>
<dbReference type="RefSeq" id="WP_209810818.1">
    <property type="nucleotide sequence ID" value="NZ_JAGGKT010000008.1"/>
</dbReference>
<accession>A0ABS4GR94</accession>
<protein>
    <submittedName>
        <fullName evidence="5">GntR family transcriptional repressor for pyruvate dehydrogenase complex</fullName>
    </submittedName>
</protein>
<evidence type="ECO:0000259" key="4">
    <source>
        <dbReference type="PROSITE" id="PS50949"/>
    </source>
</evidence>
<dbReference type="PROSITE" id="PS50949">
    <property type="entry name" value="HTH_GNTR"/>
    <property type="match status" value="1"/>
</dbReference>
<dbReference type="InterPro" id="IPR000524">
    <property type="entry name" value="Tscrpt_reg_HTH_GntR"/>
</dbReference>
<keyword evidence="5" id="KW-0670">Pyruvate</keyword>
<keyword evidence="6" id="KW-1185">Reference proteome</keyword>